<feature type="chain" id="PRO_5021421688" evidence="1">
    <location>
        <begin position="17"/>
        <end position="101"/>
    </location>
</feature>
<dbReference type="OrthoDB" id="4753208at2759"/>
<protein>
    <submittedName>
        <fullName evidence="2">Uncharacterized protein</fullName>
    </submittedName>
</protein>
<feature type="signal peptide" evidence="1">
    <location>
        <begin position="1"/>
        <end position="16"/>
    </location>
</feature>
<evidence type="ECO:0000313" key="3">
    <source>
        <dbReference type="Proteomes" id="UP000297716"/>
    </source>
</evidence>
<reference evidence="2 3" key="1">
    <citation type="submission" date="2019-03" db="EMBL/GenBank/DDBJ databases">
        <title>Draft genome sequence of Xylaria hypoxylon DSM 108379, a ubiquitous saprotrophic-parasitic fungi on hardwood.</title>
        <authorList>
            <person name="Buettner E."/>
            <person name="Leonhardt S."/>
            <person name="Gebauer A.M."/>
            <person name="Liers C."/>
            <person name="Hofrichter M."/>
            <person name="Kellner H."/>
        </authorList>
    </citation>
    <scope>NUCLEOTIDE SEQUENCE [LARGE SCALE GENOMIC DNA]</scope>
    <source>
        <strain evidence="2 3">DSM 108379</strain>
    </source>
</reference>
<evidence type="ECO:0000256" key="1">
    <source>
        <dbReference type="SAM" id="SignalP"/>
    </source>
</evidence>
<gene>
    <name evidence="2" type="ORF">E0Z10_g8821</name>
</gene>
<comment type="caution">
    <text evidence="2">The sequence shown here is derived from an EMBL/GenBank/DDBJ whole genome shotgun (WGS) entry which is preliminary data.</text>
</comment>
<accession>A0A4Z0YIS1</accession>
<dbReference type="Proteomes" id="UP000297716">
    <property type="component" value="Unassembled WGS sequence"/>
</dbReference>
<dbReference type="AlphaFoldDB" id="A0A4Z0YIS1"/>
<sequence>MQSSTFLIYLAALASASPTPSATAGEQTCDVECSLDCPRVVGNTIGLPQFCAIVNGKPLCVPSPSCGGFGGGIGGGTACPQGFKCVPDDVLGGSSRMCVPL</sequence>
<keyword evidence="3" id="KW-1185">Reference proteome</keyword>
<keyword evidence="1" id="KW-0732">Signal</keyword>
<organism evidence="2 3">
    <name type="scientific">Xylaria hypoxylon</name>
    <dbReference type="NCBI Taxonomy" id="37992"/>
    <lineage>
        <taxon>Eukaryota</taxon>
        <taxon>Fungi</taxon>
        <taxon>Dikarya</taxon>
        <taxon>Ascomycota</taxon>
        <taxon>Pezizomycotina</taxon>
        <taxon>Sordariomycetes</taxon>
        <taxon>Xylariomycetidae</taxon>
        <taxon>Xylariales</taxon>
        <taxon>Xylariaceae</taxon>
        <taxon>Xylaria</taxon>
    </lineage>
</organism>
<proteinExistence type="predicted"/>
<evidence type="ECO:0000313" key="2">
    <source>
        <dbReference type="EMBL" id="TGJ79938.1"/>
    </source>
</evidence>
<dbReference type="EMBL" id="SKBN01000252">
    <property type="protein sequence ID" value="TGJ79938.1"/>
    <property type="molecule type" value="Genomic_DNA"/>
</dbReference>
<name>A0A4Z0YIS1_9PEZI</name>